<dbReference type="GO" id="GO:0005886">
    <property type="term" value="C:plasma membrane"/>
    <property type="evidence" value="ECO:0007669"/>
    <property type="project" value="TreeGrafter"/>
</dbReference>
<dbReference type="InterPro" id="IPR009071">
    <property type="entry name" value="HMG_box_dom"/>
</dbReference>
<evidence type="ECO:0000256" key="2">
    <source>
        <dbReference type="PROSITE-ProRule" id="PRU01077"/>
    </source>
</evidence>
<protein>
    <recommendedName>
        <fullName evidence="8">HMG box domain-containing protein</fullName>
    </recommendedName>
</protein>
<keyword evidence="1" id="KW-0238">DNA-binding</keyword>
<evidence type="ECO:0000256" key="3">
    <source>
        <dbReference type="SAM" id="MobiDB-lite"/>
    </source>
</evidence>
<dbReference type="PROSITE" id="PS51741">
    <property type="entry name" value="F_BAR"/>
    <property type="match status" value="1"/>
</dbReference>
<feature type="compositionally biased region" description="Low complexity" evidence="3">
    <location>
        <begin position="169"/>
        <end position="193"/>
    </location>
</feature>
<dbReference type="SMART" id="SM00398">
    <property type="entry name" value="HMG"/>
    <property type="match status" value="1"/>
</dbReference>
<dbReference type="PROSITE" id="PS50118">
    <property type="entry name" value="HMG_BOX_2"/>
    <property type="match status" value="1"/>
</dbReference>
<evidence type="ECO:0008006" key="8">
    <source>
        <dbReference type="Google" id="ProtNLM"/>
    </source>
</evidence>
<name>A0A367IW89_RHIST</name>
<gene>
    <name evidence="6" type="ORF">CU098_001687</name>
</gene>
<dbReference type="SMART" id="SM00055">
    <property type="entry name" value="FCH"/>
    <property type="match status" value="1"/>
</dbReference>
<dbReference type="EMBL" id="PJQM01005291">
    <property type="protein sequence ID" value="RCH81963.1"/>
    <property type="molecule type" value="Genomic_DNA"/>
</dbReference>
<feature type="region of interest" description="Disordered" evidence="3">
    <location>
        <begin position="44"/>
        <end position="80"/>
    </location>
</feature>
<dbReference type="GO" id="GO:0005634">
    <property type="term" value="C:nucleus"/>
    <property type="evidence" value="ECO:0007669"/>
    <property type="project" value="UniProtKB-UniRule"/>
</dbReference>
<proteinExistence type="predicted"/>
<evidence type="ECO:0000259" key="4">
    <source>
        <dbReference type="PROSITE" id="PS50118"/>
    </source>
</evidence>
<dbReference type="PANTHER" id="PTHR23065">
    <property type="entry name" value="PROLINE-SERINE-THREONINE PHOSPHATASE INTERACTING PROTEIN 1"/>
    <property type="match status" value="1"/>
</dbReference>
<dbReference type="InterPro" id="IPR027267">
    <property type="entry name" value="AH/BAR_dom_sf"/>
</dbReference>
<dbReference type="Proteomes" id="UP000253551">
    <property type="component" value="Unassembled WGS sequence"/>
</dbReference>
<feature type="domain" description="F-BAR" evidence="5">
    <location>
        <begin position="207"/>
        <end position="534"/>
    </location>
</feature>
<accession>A0A367IW89</accession>
<dbReference type="PANTHER" id="PTHR23065:SF17">
    <property type="entry name" value="RHO-GTPASE-ACTIVATING PROTEIN RGD2"/>
    <property type="match status" value="1"/>
</dbReference>
<dbReference type="SUPFAM" id="SSF47095">
    <property type="entry name" value="HMG-box"/>
    <property type="match status" value="1"/>
</dbReference>
<keyword evidence="2" id="KW-0175">Coiled coil</keyword>
<feature type="DNA-binding region" description="HMG box" evidence="1">
    <location>
        <begin position="74"/>
        <end position="138"/>
    </location>
</feature>
<dbReference type="Gene3D" id="1.10.30.10">
    <property type="entry name" value="High mobility group box domain"/>
    <property type="match status" value="1"/>
</dbReference>
<dbReference type="GO" id="GO:0003677">
    <property type="term" value="F:DNA binding"/>
    <property type="evidence" value="ECO:0007669"/>
    <property type="project" value="UniProtKB-UniRule"/>
</dbReference>
<feature type="domain" description="HMG box" evidence="4">
    <location>
        <begin position="74"/>
        <end position="138"/>
    </location>
</feature>
<comment type="caution">
    <text evidence="6">The sequence shown here is derived from an EMBL/GenBank/DDBJ whole genome shotgun (WGS) entry which is preliminary data.</text>
</comment>
<dbReference type="GO" id="GO:0000935">
    <property type="term" value="C:division septum"/>
    <property type="evidence" value="ECO:0007669"/>
    <property type="project" value="TreeGrafter"/>
</dbReference>
<dbReference type="Gene3D" id="1.20.1270.60">
    <property type="entry name" value="Arfaptin homology (AH) domain/BAR domain"/>
    <property type="match status" value="1"/>
</dbReference>
<evidence type="ECO:0000259" key="5">
    <source>
        <dbReference type="PROSITE" id="PS51741"/>
    </source>
</evidence>
<evidence type="ECO:0000313" key="6">
    <source>
        <dbReference type="EMBL" id="RCH81963.1"/>
    </source>
</evidence>
<dbReference type="OrthoDB" id="2155291at2759"/>
<evidence type="ECO:0000256" key="1">
    <source>
        <dbReference type="PROSITE-ProRule" id="PRU00267"/>
    </source>
</evidence>
<sequence>LIQRGIATIKGIPQNQALDMIIPNNSEGTRSYGSSGYESLVIGSNNALSNTSNEEDSPPKRKYQRRPKPDTNAPTKPPSAYVAFSNATRPKLKHLKFEEISRKVGELWKHLSKHDRQSYERNAMIARDEYQARLEEYKQTKEYEAYKNYLNRFKKTKKRSSPDGSLGDISSNGMGSSNSSGSISSISSISSSGDNPTDPRMRGLIPVEFNHECFWSPTASIDPYPNFRYGFDVLHKKLTHSLDENKTIVQYISQRIESERTYANTLNKLYRPKDEEAMTGLARCFQVVCAESEASAKEHVARADNLHTTALDPLQRFSTRYSQRLSGTRHHIRTQLGRFESLVKQLEAAKSNYDSKCKSLMVSQPNYRLNVIKLGTRVFHDRFWIDDWIKTMPTDRSGITDWLQAEHQEPTVLHDLIGLNFVRQTAQDRFEKVLVSQPKTFSGFFKQQDMEKEMLVADKIYKDLVWQVDQMRTRIEQELLLHYEEMEKLELERIETLKQVFISLAASLSNTIPRYKETVDNMMLYQETLVPDKDVQTIVEQHRTGQFCPRPILYENYFYGTAHHQLFGVSLSEITRTEGTIVPNFITKALSMIETGK</sequence>
<keyword evidence="1" id="KW-0539">Nucleus</keyword>
<dbReference type="InterPro" id="IPR001060">
    <property type="entry name" value="FCH_dom"/>
</dbReference>
<dbReference type="GO" id="GO:0007010">
    <property type="term" value="P:cytoskeleton organization"/>
    <property type="evidence" value="ECO:0007669"/>
    <property type="project" value="TreeGrafter"/>
</dbReference>
<dbReference type="AlphaFoldDB" id="A0A367IW89"/>
<dbReference type="GO" id="GO:0005096">
    <property type="term" value="F:GTPase activator activity"/>
    <property type="evidence" value="ECO:0007669"/>
    <property type="project" value="TreeGrafter"/>
</dbReference>
<dbReference type="STRING" id="4846.A0A367IW89"/>
<dbReference type="InterPro" id="IPR036910">
    <property type="entry name" value="HMG_box_dom_sf"/>
</dbReference>
<dbReference type="Pfam" id="PF00611">
    <property type="entry name" value="FCH"/>
    <property type="match status" value="1"/>
</dbReference>
<dbReference type="SUPFAM" id="SSF103657">
    <property type="entry name" value="BAR/IMD domain-like"/>
    <property type="match status" value="1"/>
</dbReference>
<feature type="non-terminal residue" evidence="6">
    <location>
        <position position="1"/>
    </location>
</feature>
<evidence type="ECO:0000313" key="7">
    <source>
        <dbReference type="Proteomes" id="UP000253551"/>
    </source>
</evidence>
<feature type="region of interest" description="Disordered" evidence="3">
    <location>
        <begin position="156"/>
        <end position="202"/>
    </location>
</feature>
<dbReference type="InterPro" id="IPR031160">
    <property type="entry name" value="F_BAR_dom"/>
</dbReference>
<reference evidence="6 7" key="1">
    <citation type="journal article" date="2018" name="G3 (Bethesda)">
        <title>Phylogenetic and Phylogenomic Definition of Rhizopus Species.</title>
        <authorList>
            <person name="Gryganskyi A.P."/>
            <person name="Golan J."/>
            <person name="Dolatabadi S."/>
            <person name="Mondo S."/>
            <person name="Robb S."/>
            <person name="Idnurm A."/>
            <person name="Muszewska A."/>
            <person name="Steczkiewicz K."/>
            <person name="Masonjones S."/>
            <person name="Liao H.L."/>
            <person name="Gajdeczka M.T."/>
            <person name="Anike F."/>
            <person name="Vuek A."/>
            <person name="Anishchenko I.M."/>
            <person name="Voigt K."/>
            <person name="de Hoog G.S."/>
            <person name="Smith M.E."/>
            <person name="Heitman J."/>
            <person name="Vilgalys R."/>
            <person name="Stajich J.E."/>
        </authorList>
    </citation>
    <scope>NUCLEOTIDE SEQUENCE [LARGE SCALE GENOMIC DNA]</scope>
    <source>
        <strain evidence="6 7">LSU 92-RS-03</strain>
    </source>
</reference>
<keyword evidence="7" id="KW-1185">Reference proteome</keyword>
<organism evidence="6 7">
    <name type="scientific">Rhizopus stolonifer</name>
    <name type="common">Rhizopus nigricans</name>
    <dbReference type="NCBI Taxonomy" id="4846"/>
    <lineage>
        <taxon>Eukaryota</taxon>
        <taxon>Fungi</taxon>
        <taxon>Fungi incertae sedis</taxon>
        <taxon>Mucoromycota</taxon>
        <taxon>Mucoromycotina</taxon>
        <taxon>Mucoromycetes</taxon>
        <taxon>Mucorales</taxon>
        <taxon>Mucorineae</taxon>
        <taxon>Rhizopodaceae</taxon>
        <taxon>Rhizopus</taxon>
    </lineage>
</organism>
<dbReference type="GO" id="GO:0005737">
    <property type="term" value="C:cytoplasm"/>
    <property type="evidence" value="ECO:0007669"/>
    <property type="project" value="TreeGrafter"/>
</dbReference>
<dbReference type="Pfam" id="PF00505">
    <property type="entry name" value="HMG_box"/>
    <property type="match status" value="1"/>
</dbReference>
<dbReference type="GO" id="GO:0007264">
    <property type="term" value="P:small GTPase-mediated signal transduction"/>
    <property type="evidence" value="ECO:0007669"/>
    <property type="project" value="TreeGrafter"/>
</dbReference>